<name>A0A2D0N453_FLAN2</name>
<dbReference type="InterPro" id="IPR036397">
    <property type="entry name" value="RNaseH_sf"/>
</dbReference>
<evidence type="ECO:0000313" key="2">
    <source>
        <dbReference type="EMBL" id="PHN03168.1"/>
    </source>
</evidence>
<dbReference type="InterPro" id="IPR048020">
    <property type="entry name" value="Transpos_IS3"/>
</dbReference>
<dbReference type="GO" id="GO:0015074">
    <property type="term" value="P:DNA integration"/>
    <property type="evidence" value="ECO:0007669"/>
    <property type="project" value="InterPro"/>
</dbReference>
<dbReference type="Pfam" id="PF00665">
    <property type="entry name" value="rve"/>
    <property type="match status" value="1"/>
</dbReference>
<dbReference type="InterPro" id="IPR025948">
    <property type="entry name" value="HTH-like_dom"/>
</dbReference>
<proteinExistence type="predicted"/>
<accession>A0A2D0N453</accession>
<dbReference type="PROSITE" id="PS50994">
    <property type="entry name" value="INTEGRASE"/>
    <property type="match status" value="1"/>
</dbReference>
<dbReference type="OrthoDB" id="9815231at2"/>
<dbReference type="InterPro" id="IPR050900">
    <property type="entry name" value="Transposase_IS3/IS150/IS904"/>
</dbReference>
<dbReference type="PANTHER" id="PTHR46889:SF4">
    <property type="entry name" value="TRANSPOSASE INSO FOR INSERTION SEQUENCE ELEMENT IS911B-RELATED"/>
    <property type="match status" value="1"/>
</dbReference>
<dbReference type="Pfam" id="PF13276">
    <property type="entry name" value="HTH_21"/>
    <property type="match status" value="1"/>
</dbReference>
<dbReference type="NCBIfam" id="NF033516">
    <property type="entry name" value="transpos_IS3"/>
    <property type="match status" value="1"/>
</dbReference>
<dbReference type="SUPFAM" id="SSF53098">
    <property type="entry name" value="Ribonuclease H-like"/>
    <property type="match status" value="1"/>
</dbReference>
<dbReference type="Pfam" id="PF13333">
    <property type="entry name" value="rve_2"/>
    <property type="match status" value="1"/>
</dbReference>
<dbReference type="PANTHER" id="PTHR46889">
    <property type="entry name" value="TRANSPOSASE INSF FOR INSERTION SEQUENCE IS3B-RELATED"/>
    <property type="match status" value="1"/>
</dbReference>
<sequence length="303" mass="35501">KKGHQHLLQERQDIYRFIMNHATEFPVEKMCKVFGVSRSGYYCWRKCEQTGMHKHKRLDKQIREIFNESDCTYGSPRIALELKRMEVEVSEATVARRMNALSIRAKAAKKYVVTTQSKHDEPIAPNILNRDFAAQTPAIKWVSDITYFRINRQWYYLTVILDLADRYVVGWTISDRMSSKKTTEAAFKRAIANRPPRKGMIFHSDRGVQYACDDFRRLLNSCGCQQSMSRKGNCWDNAVAESFFKTIKTECIMKHHFTSKEQAFTVLFRYIEGWYNTKRIHSGIGGISPKEMYYRLTQLKQTA</sequence>
<evidence type="ECO:0000313" key="3">
    <source>
        <dbReference type="Proteomes" id="UP000223913"/>
    </source>
</evidence>
<dbReference type="RefSeq" id="WP_099153296.1">
    <property type="nucleotide sequence ID" value="NZ_PDUD01000033.1"/>
</dbReference>
<dbReference type="InterPro" id="IPR001584">
    <property type="entry name" value="Integrase_cat-core"/>
</dbReference>
<dbReference type="Proteomes" id="UP000223913">
    <property type="component" value="Unassembled WGS sequence"/>
</dbReference>
<dbReference type="EMBL" id="PDUD01000033">
    <property type="protein sequence ID" value="PHN03168.1"/>
    <property type="molecule type" value="Genomic_DNA"/>
</dbReference>
<gene>
    <name evidence="2" type="ORF">CRP01_27625</name>
</gene>
<dbReference type="AlphaFoldDB" id="A0A2D0N453"/>
<feature type="domain" description="Integrase catalytic" evidence="1">
    <location>
        <begin position="133"/>
        <end position="297"/>
    </location>
</feature>
<dbReference type="InterPro" id="IPR012337">
    <property type="entry name" value="RNaseH-like_sf"/>
</dbReference>
<comment type="caution">
    <text evidence="2">The sequence shown here is derived from an EMBL/GenBank/DDBJ whole genome shotgun (WGS) entry which is preliminary data.</text>
</comment>
<feature type="non-terminal residue" evidence="2">
    <location>
        <position position="1"/>
    </location>
</feature>
<keyword evidence="3" id="KW-1185">Reference proteome</keyword>
<protein>
    <recommendedName>
        <fullName evidence="1">Integrase catalytic domain-containing protein</fullName>
    </recommendedName>
</protein>
<reference evidence="2 3" key="1">
    <citation type="submission" date="2017-10" db="EMBL/GenBank/DDBJ databases">
        <title>The draft genome sequence of Lewinella nigricans NBRC 102662.</title>
        <authorList>
            <person name="Wang K."/>
        </authorList>
    </citation>
    <scope>NUCLEOTIDE SEQUENCE [LARGE SCALE GENOMIC DNA]</scope>
    <source>
        <strain evidence="2 3">NBRC 102662</strain>
    </source>
</reference>
<dbReference type="GO" id="GO:0003676">
    <property type="term" value="F:nucleic acid binding"/>
    <property type="evidence" value="ECO:0007669"/>
    <property type="project" value="InterPro"/>
</dbReference>
<dbReference type="Gene3D" id="3.30.420.10">
    <property type="entry name" value="Ribonuclease H-like superfamily/Ribonuclease H"/>
    <property type="match status" value="1"/>
</dbReference>
<evidence type="ECO:0000259" key="1">
    <source>
        <dbReference type="PROSITE" id="PS50994"/>
    </source>
</evidence>
<organism evidence="2 3">
    <name type="scientific">Flavilitoribacter nigricans (strain ATCC 23147 / DSM 23189 / NBRC 102662 / NCIMB 1420 / SS-2)</name>
    <name type="common">Lewinella nigricans</name>
    <dbReference type="NCBI Taxonomy" id="1122177"/>
    <lineage>
        <taxon>Bacteria</taxon>
        <taxon>Pseudomonadati</taxon>
        <taxon>Bacteroidota</taxon>
        <taxon>Saprospiria</taxon>
        <taxon>Saprospirales</taxon>
        <taxon>Lewinellaceae</taxon>
        <taxon>Flavilitoribacter</taxon>
    </lineage>
</organism>